<dbReference type="AlphaFoldDB" id="R9W008"/>
<keyword evidence="6 8" id="KW-0663">Pyridoxal phosphate</keyword>
<dbReference type="GO" id="GO:0033387">
    <property type="term" value="P:putrescine biosynthetic process from arginine, via ornithine"/>
    <property type="evidence" value="ECO:0007669"/>
    <property type="project" value="TreeGrafter"/>
</dbReference>
<dbReference type="InterPro" id="IPR022657">
    <property type="entry name" value="De-COase2_CS"/>
</dbReference>
<evidence type="ECO:0000256" key="2">
    <source>
        <dbReference type="ARBA" id="ARBA00008872"/>
    </source>
</evidence>
<dbReference type="PROSITE" id="PS00879">
    <property type="entry name" value="ODR_DC_2_2"/>
    <property type="match status" value="1"/>
</dbReference>
<evidence type="ECO:0000256" key="9">
    <source>
        <dbReference type="SAM" id="MobiDB-lite"/>
    </source>
</evidence>
<evidence type="ECO:0000256" key="8">
    <source>
        <dbReference type="PIRSR" id="PIRSR600183-50"/>
    </source>
</evidence>
<dbReference type="Gene3D" id="2.40.37.10">
    <property type="entry name" value="Lyase, Ornithine Decarboxylase, Chain A, domain 1"/>
    <property type="match status" value="1"/>
</dbReference>
<keyword evidence="4" id="KW-0210">Decarboxylase</keyword>
<feature type="active site" description="Proton donor" evidence="8">
    <location>
        <position position="351"/>
    </location>
</feature>
<feature type="region of interest" description="Disordered" evidence="9">
    <location>
        <begin position="410"/>
        <end position="432"/>
    </location>
</feature>
<dbReference type="EMBL" id="KC990451">
    <property type="protein sequence ID" value="AGN92200.2"/>
    <property type="molecule type" value="Genomic_DNA"/>
</dbReference>
<dbReference type="PANTHER" id="PTHR11482:SF6">
    <property type="entry name" value="ORNITHINE DECARBOXYLASE 1-RELATED"/>
    <property type="match status" value="1"/>
</dbReference>
<evidence type="ECO:0000256" key="6">
    <source>
        <dbReference type="ARBA" id="ARBA00022898"/>
    </source>
</evidence>
<organism evidence="11">
    <name type="scientific">Epichloe aotearoae</name>
    <name type="common">Endophyte fungus</name>
    <name type="synonym">Neotyphodium aotearoae</name>
    <dbReference type="NCBI Taxonomy" id="170559"/>
    <lineage>
        <taxon>Eukaryota</taxon>
        <taxon>Fungi</taxon>
        <taxon>Dikarya</taxon>
        <taxon>Ascomycota</taxon>
        <taxon>Pezizomycotina</taxon>
        <taxon>Sordariomycetes</taxon>
        <taxon>Hypocreomycetidae</taxon>
        <taxon>Hypocreales</taxon>
        <taxon>Clavicipitaceae</taxon>
        <taxon>Epichloe</taxon>
    </lineage>
</organism>
<dbReference type="Pfam" id="PF02784">
    <property type="entry name" value="Orn_Arg_deC_N"/>
    <property type="match status" value="1"/>
</dbReference>
<dbReference type="PRINTS" id="PR01179">
    <property type="entry name" value="ODADCRBXLASE"/>
</dbReference>
<evidence type="ECO:0000256" key="1">
    <source>
        <dbReference type="ARBA" id="ARBA00001933"/>
    </source>
</evidence>
<dbReference type="InterPro" id="IPR000183">
    <property type="entry name" value="Orn/DAP/Arg_de-COase"/>
</dbReference>
<keyword evidence="7" id="KW-0456">Lyase</keyword>
<dbReference type="GO" id="GO:0005737">
    <property type="term" value="C:cytoplasm"/>
    <property type="evidence" value="ECO:0007669"/>
    <property type="project" value="TreeGrafter"/>
</dbReference>
<proteinExistence type="inferred from homology"/>
<evidence type="ECO:0000313" key="11">
    <source>
        <dbReference type="EMBL" id="AGN92200.2"/>
    </source>
</evidence>
<evidence type="ECO:0000256" key="5">
    <source>
        <dbReference type="ARBA" id="ARBA00022799"/>
    </source>
</evidence>
<dbReference type="InterPro" id="IPR029066">
    <property type="entry name" value="PLP-binding_barrel"/>
</dbReference>
<dbReference type="CDD" id="cd00622">
    <property type="entry name" value="PLPDE_III_ODC"/>
    <property type="match status" value="1"/>
</dbReference>
<sequence>MATVVREAFENHVKLVESRNSPGHVLASSEASFFVADLNDVVRKWAAWKEALPDVTPFFAVKSSYDRRLIQTLATCGAGFDCASTEEIELILSLGIGAERIIFTHPCKPVSSLGLCRKLGITLITFDNECELRKLHHHYPEAQTVLRVFADDPTNADPLGTKFGAARDDFDGLVRLVKDLNMQLAGASFHAAPSVAVDAAAYVRGIRDAAEVFARARQVGLNPTVLDIGGGYTDSTFQQIAGAVRPAIAECFKSEVGEGRLRILAEPGTLFSCSPFYLAVKVVARRVNATAFGHEPATRLYINDGIYSNFMMRFIVNMTFSPAAVIREGVWHDQADHKMRGEACSLWGRSCDSNDCINRDCRLGPEVRVGDWLVFKDMGAYTTVCNTTFNGFTSSNHTIYLEPGTWNLEPGTWNPPKSTKPSRPLNSWPSER</sequence>
<comment type="similarity">
    <text evidence="2">Belongs to the Orn/Lys/Arg decarboxylase class-II family.</text>
</comment>
<dbReference type="PANTHER" id="PTHR11482">
    <property type="entry name" value="ARGININE/DIAMINOPIMELATE/ORNITHINE DECARBOXYLASE"/>
    <property type="match status" value="1"/>
</dbReference>
<gene>
    <name evidence="11" type="primary">lolD</name>
</gene>
<dbReference type="SUPFAM" id="SSF51419">
    <property type="entry name" value="PLP-binding barrel"/>
    <property type="match status" value="1"/>
</dbReference>
<dbReference type="InterPro" id="IPR002433">
    <property type="entry name" value="Orn_de-COase"/>
</dbReference>
<dbReference type="InterPro" id="IPR009006">
    <property type="entry name" value="Ala_racemase/Decarboxylase_C"/>
</dbReference>
<evidence type="ECO:0000256" key="4">
    <source>
        <dbReference type="ARBA" id="ARBA00022793"/>
    </source>
</evidence>
<evidence type="ECO:0000256" key="7">
    <source>
        <dbReference type="ARBA" id="ARBA00023239"/>
    </source>
</evidence>
<dbReference type="Gene3D" id="3.20.20.10">
    <property type="entry name" value="Alanine racemase"/>
    <property type="match status" value="1"/>
</dbReference>
<feature type="modified residue" description="N6-(pyridoxal phosphate)lysine" evidence="8">
    <location>
        <position position="62"/>
    </location>
</feature>
<comment type="cofactor">
    <cofactor evidence="1 8">
        <name>pyridoxal 5'-phosphate</name>
        <dbReference type="ChEBI" id="CHEBI:597326"/>
    </cofactor>
</comment>
<name>R9W008_EPIAO</name>
<protein>
    <submittedName>
        <fullName evidence="11">LolD</fullName>
    </submittedName>
</protein>
<evidence type="ECO:0000259" key="10">
    <source>
        <dbReference type="Pfam" id="PF02784"/>
    </source>
</evidence>
<keyword evidence="5" id="KW-0702">S-nitrosylation</keyword>
<dbReference type="SUPFAM" id="SSF50621">
    <property type="entry name" value="Alanine racemase C-terminal domain-like"/>
    <property type="match status" value="1"/>
</dbReference>
<dbReference type="InterPro" id="IPR022644">
    <property type="entry name" value="De-COase2_N"/>
</dbReference>
<feature type="compositionally biased region" description="Polar residues" evidence="9">
    <location>
        <begin position="415"/>
        <end position="432"/>
    </location>
</feature>
<dbReference type="GO" id="GO:0004586">
    <property type="term" value="F:ornithine decarboxylase activity"/>
    <property type="evidence" value="ECO:0007669"/>
    <property type="project" value="TreeGrafter"/>
</dbReference>
<reference evidence="11" key="1">
    <citation type="journal article" date="2013" name="Toxins">
        <title>Currencies of mutualisms: sources of alkaloid genes in vertically transmitted epichloae.</title>
        <authorList>
            <person name="Schardl C.L."/>
            <person name="Young C.A."/>
            <person name="Pan J."/>
            <person name="Florea S."/>
            <person name="Takach J.E."/>
            <person name="Panaccione D.G."/>
            <person name="Farman M.L."/>
            <person name="Webb J.S."/>
            <person name="Jaromczyk J."/>
            <person name="Charlton N.D."/>
            <person name="Nagabhyru P."/>
            <person name="Chen L."/>
            <person name="Shi C."/>
            <person name="Leuchtmann A."/>
        </authorList>
    </citation>
    <scope>NUCLEOTIDE SEQUENCE</scope>
    <source>
        <strain evidence="11">ATCC MYA-1229</strain>
    </source>
</reference>
<dbReference type="FunFam" id="3.20.20.10:FF:000005">
    <property type="entry name" value="Ornithine decarboxylase"/>
    <property type="match status" value="1"/>
</dbReference>
<dbReference type="PRINTS" id="PR01182">
    <property type="entry name" value="ORNDCRBXLASE"/>
</dbReference>
<comment type="subunit">
    <text evidence="3">Homodimer.</text>
</comment>
<accession>R9W008</accession>
<evidence type="ECO:0000256" key="3">
    <source>
        <dbReference type="ARBA" id="ARBA00011738"/>
    </source>
</evidence>
<feature type="domain" description="Orn/DAP/Arg decarboxylase 2 N-terminal" evidence="10">
    <location>
        <begin position="39"/>
        <end position="271"/>
    </location>
</feature>